<feature type="domain" description="TY-Chap C-terminal" evidence="1">
    <location>
        <begin position="2"/>
        <end position="76"/>
    </location>
</feature>
<dbReference type="Pfam" id="PF22554">
    <property type="entry name" value="Chap-C"/>
    <property type="match status" value="1"/>
</dbReference>
<dbReference type="EMBL" id="JAKKOR010000011">
    <property type="protein sequence ID" value="MCF8589722.1"/>
    <property type="molecule type" value="Genomic_DNA"/>
</dbReference>
<protein>
    <recommendedName>
        <fullName evidence="1">TY-Chap C-terminal domain-containing protein</fullName>
    </recommendedName>
</protein>
<name>A0ABS9IW63_9ACTN</name>
<accession>A0ABS9IW63</accession>
<proteinExistence type="predicted"/>
<sequence length="90" mass="9804">MYRSELERLMTLASDDVNAACRGESLQSLITRCVDEHLELSELADDSAHTCDVDAHAFYVQEAAAWRATAQVLRTMSADSSLARDAQGAA</sequence>
<reference evidence="2 3" key="1">
    <citation type="submission" date="2022-01" db="EMBL/GenBank/DDBJ databases">
        <authorList>
            <person name="Huang Y."/>
        </authorList>
    </citation>
    <scope>NUCLEOTIDE SEQUENCE [LARGE SCALE GENOMIC DNA]</scope>
    <source>
        <strain evidence="2 3">HY366</strain>
    </source>
</reference>
<keyword evidence="3" id="KW-1185">Reference proteome</keyword>
<evidence type="ECO:0000313" key="3">
    <source>
        <dbReference type="Proteomes" id="UP001200110"/>
    </source>
</evidence>
<dbReference type="Proteomes" id="UP001200110">
    <property type="component" value="Unassembled WGS sequence"/>
</dbReference>
<comment type="caution">
    <text evidence="2">The sequence shown here is derived from an EMBL/GenBank/DDBJ whole genome shotgun (WGS) entry which is preliminary data.</text>
</comment>
<gene>
    <name evidence="2" type="ORF">L5G33_14775</name>
</gene>
<dbReference type="InterPro" id="IPR054342">
    <property type="entry name" value="TY-Chap_C"/>
</dbReference>
<evidence type="ECO:0000313" key="2">
    <source>
        <dbReference type="EMBL" id="MCF8589722.1"/>
    </source>
</evidence>
<organism evidence="2 3">
    <name type="scientific">Gordonia liuliyuniae</name>
    <dbReference type="NCBI Taxonomy" id="2911517"/>
    <lineage>
        <taxon>Bacteria</taxon>
        <taxon>Bacillati</taxon>
        <taxon>Actinomycetota</taxon>
        <taxon>Actinomycetes</taxon>
        <taxon>Mycobacteriales</taxon>
        <taxon>Gordoniaceae</taxon>
        <taxon>Gordonia</taxon>
    </lineage>
</organism>
<evidence type="ECO:0000259" key="1">
    <source>
        <dbReference type="Pfam" id="PF22554"/>
    </source>
</evidence>
<dbReference type="RefSeq" id="WP_236998952.1">
    <property type="nucleotide sequence ID" value="NZ_JAKKOR010000011.1"/>
</dbReference>